<name>A0A133QJ55_9BACT</name>
<evidence type="ECO:0008006" key="5">
    <source>
        <dbReference type="Google" id="ProtNLM"/>
    </source>
</evidence>
<evidence type="ECO:0000259" key="1">
    <source>
        <dbReference type="Pfam" id="PF08928"/>
    </source>
</evidence>
<dbReference type="SUPFAM" id="SSF140731">
    <property type="entry name" value="PA2201 C-terminal domain-like"/>
    <property type="match status" value="1"/>
</dbReference>
<dbReference type="InterPro" id="IPR028983">
    <property type="entry name" value="PA2201-like_C"/>
</dbReference>
<dbReference type="RefSeq" id="WP_060940248.1">
    <property type="nucleotide sequence ID" value="NZ_KQ957200.1"/>
</dbReference>
<dbReference type="Pfam" id="PF08929">
    <property type="entry name" value="PoNi_C"/>
    <property type="match status" value="1"/>
</dbReference>
<dbReference type="AlphaFoldDB" id="A0A133QJ55"/>
<dbReference type="PATRIC" id="fig|28128.5.peg.596"/>
<dbReference type="OrthoDB" id="2067926at2"/>
<feature type="domain" description="PoNi N-terminal" evidence="1">
    <location>
        <begin position="4"/>
        <end position="111"/>
    </location>
</feature>
<dbReference type="Gene3D" id="1.10.3920.10">
    <property type="entry name" value="PA2201 C-terminal domain-like"/>
    <property type="match status" value="1"/>
</dbReference>
<sequence length="235" mass="27550">MKLRDNLNTEIRYKELIQKKTSFVEEDLHEYQCTGTTWDSKQELSHFDIILRNANQILISKYSAGYPVLELIPDYLQGVQFMKKGWNADAGYVTMLWYLSIGVMLECHKELQQLSILLRELSVKDKLFSFLVNNTQDYASEKLLWTTPYAGLIEVIELAKTNKEKAVERLQKYLKKEWYKGHSDCGWYNDHKSKWGVHFGYWSFESGALVKILGLDDSSLQGLPYYPYDMVHCME</sequence>
<feature type="domain" description="PoNi C-terminal" evidence="2">
    <location>
        <begin position="124"/>
        <end position="230"/>
    </location>
</feature>
<organism evidence="3 4">
    <name type="scientific">Prevotella corporis</name>
    <dbReference type="NCBI Taxonomy" id="28128"/>
    <lineage>
        <taxon>Bacteria</taxon>
        <taxon>Pseudomonadati</taxon>
        <taxon>Bacteroidota</taxon>
        <taxon>Bacteroidia</taxon>
        <taxon>Bacteroidales</taxon>
        <taxon>Prevotellaceae</taxon>
        <taxon>Prevotella</taxon>
    </lineage>
</organism>
<dbReference type="Pfam" id="PF08928">
    <property type="entry name" value="PoNi_N"/>
    <property type="match status" value="1"/>
</dbReference>
<evidence type="ECO:0000313" key="3">
    <source>
        <dbReference type="EMBL" id="KXA42862.1"/>
    </source>
</evidence>
<protein>
    <recommendedName>
        <fullName evidence="5">PoNi C-terminal domain-containing protein</fullName>
    </recommendedName>
</protein>
<comment type="caution">
    <text evidence="3">The sequence shown here is derived from an EMBL/GenBank/DDBJ whole genome shotgun (WGS) entry which is preliminary data.</text>
</comment>
<dbReference type="STRING" id="28128.HMPREF3226_00593"/>
<dbReference type="Proteomes" id="UP000070533">
    <property type="component" value="Unassembled WGS sequence"/>
</dbReference>
<dbReference type="EMBL" id="LRQG01000023">
    <property type="protein sequence ID" value="KXA42862.1"/>
    <property type="molecule type" value="Genomic_DNA"/>
</dbReference>
<dbReference type="InterPro" id="IPR015025">
    <property type="entry name" value="PoNi_C"/>
</dbReference>
<accession>A0A133QJ55</accession>
<proteinExistence type="predicted"/>
<evidence type="ECO:0000259" key="2">
    <source>
        <dbReference type="Pfam" id="PF08929"/>
    </source>
</evidence>
<gene>
    <name evidence="3" type="ORF">HMPREF3226_00593</name>
</gene>
<keyword evidence="4" id="KW-1185">Reference proteome</keyword>
<evidence type="ECO:0000313" key="4">
    <source>
        <dbReference type="Proteomes" id="UP000070533"/>
    </source>
</evidence>
<dbReference type="InterPro" id="IPR015024">
    <property type="entry name" value="PoNi_N"/>
</dbReference>
<reference evidence="4" key="1">
    <citation type="submission" date="2016-01" db="EMBL/GenBank/DDBJ databases">
        <authorList>
            <person name="Mitreva M."/>
            <person name="Pepin K.H."/>
            <person name="Mihindukulasuriya K.A."/>
            <person name="Fulton R."/>
            <person name="Fronick C."/>
            <person name="O'Laughlin M."/>
            <person name="Miner T."/>
            <person name="Herter B."/>
            <person name="Rosa B.A."/>
            <person name="Cordes M."/>
            <person name="Tomlinson C."/>
            <person name="Wollam A."/>
            <person name="Palsikar V.B."/>
            <person name="Mardis E.R."/>
            <person name="Wilson R.K."/>
        </authorList>
    </citation>
    <scope>NUCLEOTIDE SEQUENCE [LARGE SCALE GENOMIC DNA]</scope>
    <source>
        <strain evidence="4">MJR7716</strain>
    </source>
</reference>